<evidence type="ECO:0000256" key="5">
    <source>
        <dbReference type="ARBA" id="ARBA00022723"/>
    </source>
</evidence>
<comment type="catalytic activity">
    <reaction evidence="10">
        <text>8-oxo-dGTP + H2O = 8-oxo-dGMP + diphosphate + H(+)</text>
        <dbReference type="Rhea" id="RHEA:31575"/>
        <dbReference type="ChEBI" id="CHEBI:15377"/>
        <dbReference type="ChEBI" id="CHEBI:15378"/>
        <dbReference type="ChEBI" id="CHEBI:33019"/>
        <dbReference type="ChEBI" id="CHEBI:63224"/>
        <dbReference type="ChEBI" id="CHEBI:77896"/>
        <dbReference type="EC" id="3.6.1.55"/>
    </reaction>
</comment>
<feature type="domain" description="Nudix hydrolase" evidence="18">
    <location>
        <begin position="10"/>
        <end position="139"/>
    </location>
</feature>
<evidence type="ECO:0000256" key="8">
    <source>
        <dbReference type="ARBA" id="ARBA00022842"/>
    </source>
</evidence>
<keyword evidence="4" id="KW-0235">DNA replication</keyword>
<dbReference type="PANTHER" id="PTHR47707:SF1">
    <property type="entry name" value="NUDIX HYDROLASE FAMILY PROTEIN"/>
    <property type="match status" value="1"/>
</dbReference>
<evidence type="ECO:0000256" key="1">
    <source>
        <dbReference type="ARBA" id="ARBA00001946"/>
    </source>
</evidence>
<dbReference type="PROSITE" id="PS51462">
    <property type="entry name" value="NUDIX"/>
    <property type="match status" value="1"/>
</dbReference>
<dbReference type="GO" id="GO:0044715">
    <property type="term" value="F:8-oxo-dGDP phosphatase activity"/>
    <property type="evidence" value="ECO:0007669"/>
    <property type="project" value="TreeGrafter"/>
</dbReference>
<evidence type="ECO:0000256" key="14">
    <source>
        <dbReference type="ARBA" id="ARBA00041592"/>
    </source>
</evidence>
<sequence>MSTDLEKNPTWLLVVGAALIDSGGRVLMYRRPLGKQHGGLWEFPGGKVENGETPADALVREIEEELGIELDPAALEPAEFAQGAGDGAHPGIVILLYTARSWRGKPEAREGGEWGWFTFEEAAELPKPPLDIPLLANLARSEKGRS</sequence>
<protein>
    <recommendedName>
        <fullName evidence="13">8-oxo-dGTP diphosphatase</fullName>
        <ecNumber evidence="12">3.6.1.55</ecNumber>
    </recommendedName>
    <alternativeName>
        <fullName evidence="16">7,8-dihydro-8-oxoguanine-triphosphatase</fullName>
    </alternativeName>
    <alternativeName>
        <fullName evidence="15">Mutator protein MutT</fullName>
    </alternativeName>
    <alternativeName>
        <fullName evidence="14">dGTP pyrophosphohydrolase</fullName>
    </alternativeName>
</protein>
<dbReference type="GO" id="GO:0008413">
    <property type="term" value="F:8-oxo-7,8-dihydroguanosine triphosphate pyrophosphatase activity"/>
    <property type="evidence" value="ECO:0007669"/>
    <property type="project" value="TreeGrafter"/>
</dbReference>
<keyword evidence="8" id="KW-0460">Magnesium</keyword>
<dbReference type="AlphaFoldDB" id="A0AAJ5XA01"/>
<dbReference type="SUPFAM" id="SSF55811">
    <property type="entry name" value="Nudix"/>
    <property type="match status" value="1"/>
</dbReference>
<dbReference type="EC" id="3.6.1.55" evidence="12"/>
<keyword evidence="6" id="KW-0227">DNA damage</keyword>
<keyword evidence="5" id="KW-0479">Metal-binding</keyword>
<evidence type="ECO:0000256" key="12">
    <source>
        <dbReference type="ARBA" id="ARBA00038905"/>
    </source>
</evidence>
<comment type="cofactor">
    <cofactor evidence="1">
        <name>Mg(2+)</name>
        <dbReference type="ChEBI" id="CHEBI:18420"/>
    </cofactor>
</comment>
<dbReference type="GO" id="GO:0044716">
    <property type="term" value="F:8-oxo-GDP phosphatase activity"/>
    <property type="evidence" value="ECO:0007669"/>
    <property type="project" value="TreeGrafter"/>
</dbReference>
<evidence type="ECO:0000256" key="17">
    <source>
        <dbReference type="RuleBase" id="RU003476"/>
    </source>
</evidence>
<dbReference type="GO" id="GO:0046872">
    <property type="term" value="F:metal ion binding"/>
    <property type="evidence" value="ECO:0007669"/>
    <property type="project" value="UniProtKB-KW"/>
</dbReference>
<evidence type="ECO:0000256" key="11">
    <source>
        <dbReference type="ARBA" id="ARBA00036904"/>
    </source>
</evidence>
<evidence type="ECO:0000256" key="7">
    <source>
        <dbReference type="ARBA" id="ARBA00022801"/>
    </source>
</evidence>
<evidence type="ECO:0000256" key="4">
    <source>
        <dbReference type="ARBA" id="ARBA00022705"/>
    </source>
</evidence>
<comment type="catalytic activity">
    <reaction evidence="11">
        <text>8-oxo-GTP + H2O = 8-oxo-GMP + diphosphate + H(+)</text>
        <dbReference type="Rhea" id="RHEA:67616"/>
        <dbReference type="ChEBI" id="CHEBI:15377"/>
        <dbReference type="ChEBI" id="CHEBI:15378"/>
        <dbReference type="ChEBI" id="CHEBI:33019"/>
        <dbReference type="ChEBI" id="CHEBI:143553"/>
        <dbReference type="ChEBI" id="CHEBI:145694"/>
    </reaction>
</comment>
<dbReference type="InterPro" id="IPR000086">
    <property type="entry name" value="NUDIX_hydrolase_dom"/>
</dbReference>
<evidence type="ECO:0000259" key="18">
    <source>
        <dbReference type="PROSITE" id="PS51462"/>
    </source>
</evidence>
<dbReference type="PANTHER" id="PTHR47707">
    <property type="entry name" value="8-OXO-DGTP DIPHOSPHATASE"/>
    <property type="match status" value="1"/>
</dbReference>
<accession>A0AAJ5XA01</accession>
<dbReference type="InterPro" id="IPR015797">
    <property type="entry name" value="NUDIX_hydrolase-like_dom_sf"/>
</dbReference>
<dbReference type="InterPro" id="IPR047127">
    <property type="entry name" value="MutT-like"/>
</dbReference>
<evidence type="ECO:0000256" key="3">
    <source>
        <dbReference type="ARBA" id="ARBA00022457"/>
    </source>
</evidence>
<evidence type="ECO:0000313" key="20">
    <source>
        <dbReference type="Proteomes" id="UP001218362"/>
    </source>
</evidence>
<dbReference type="InterPro" id="IPR020084">
    <property type="entry name" value="NUDIX_hydrolase_CS"/>
</dbReference>
<dbReference type="PRINTS" id="PR00502">
    <property type="entry name" value="NUDIXFAMILY"/>
</dbReference>
<keyword evidence="3" id="KW-0515">Mutator protein</keyword>
<evidence type="ECO:0000313" key="19">
    <source>
        <dbReference type="EMBL" id="WEK46834.1"/>
    </source>
</evidence>
<dbReference type="EMBL" id="CP119316">
    <property type="protein sequence ID" value="WEK46834.1"/>
    <property type="molecule type" value="Genomic_DNA"/>
</dbReference>
<organism evidence="19 20">
    <name type="scientific">Candidatus Andeanibacterium colombiense</name>
    <dbReference type="NCBI Taxonomy" id="3121345"/>
    <lineage>
        <taxon>Bacteria</taxon>
        <taxon>Pseudomonadati</taxon>
        <taxon>Pseudomonadota</taxon>
        <taxon>Alphaproteobacteria</taxon>
        <taxon>Sphingomonadales</taxon>
        <taxon>Sphingomonadaceae</taxon>
        <taxon>Candidatus Andeanibacterium</taxon>
    </lineage>
</organism>
<proteinExistence type="inferred from homology"/>
<evidence type="ECO:0000256" key="15">
    <source>
        <dbReference type="ARBA" id="ARBA00041979"/>
    </source>
</evidence>
<dbReference type="Proteomes" id="UP001218362">
    <property type="component" value="Chromosome"/>
</dbReference>
<dbReference type="GO" id="GO:0006260">
    <property type="term" value="P:DNA replication"/>
    <property type="evidence" value="ECO:0007669"/>
    <property type="project" value="UniProtKB-KW"/>
</dbReference>
<name>A0AAJ5XA01_9SPHN</name>
<reference evidence="19" key="1">
    <citation type="submission" date="2023-03" db="EMBL/GenBank/DDBJ databases">
        <title>Andean soil-derived lignocellulolytic bacterial consortium as a source of novel taxa and putative plastic-active enzymes.</title>
        <authorList>
            <person name="Diaz-Garcia L."/>
            <person name="Chuvochina M."/>
            <person name="Feuerriegel G."/>
            <person name="Bunk B."/>
            <person name="Sproer C."/>
            <person name="Streit W.R."/>
            <person name="Rodriguez L.M."/>
            <person name="Overmann J."/>
            <person name="Jimenez D.J."/>
        </authorList>
    </citation>
    <scope>NUCLEOTIDE SEQUENCE</scope>
    <source>
        <strain evidence="19">MAG 26</strain>
    </source>
</reference>
<dbReference type="GO" id="GO:0035539">
    <property type="term" value="F:8-oxo-7,8-dihydrodeoxyguanosine triphosphate pyrophosphatase activity"/>
    <property type="evidence" value="ECO:0007669"/>
    <property type="project" value="UniProtKB-EC"/>
</dbReference>
<keyword evidence="9" id="KW-0234">DNA repair</keyword>
<evidence type="ECO:0000256" key="6">
    <source>
        <dbReference type="ARBA" id="ARBA00022763"/>
    </source>
</evidence>
<evidence type="ECO:0000256" key="13">
    <source>
        <dbReference type="ARBA" id="ARBA00040794"/>
    </source>
</evidence>
<comment type="similarity">
    <text evidence="2 17">Belongs to the Nudix hydrolase family.</text>
</comment>
<dbReference type="PROSITE" id="PS00893">
    <property type="entry name" value="NUDIX_BOX"/>
    <property type="match status" value="1"/>
</dbReference>
<evidence type="ECO:0000256" key="9">
    <source>
        <dbReference type="ARBA" id="ARBA00023204"/>
    </source>
</evidence>
<evidence type="ECO:0000256" key="10">
    <source>
        <dbReference type="ARBA" id="ARBA00035861"/>
    </source>
</evidence>
<dbReference type="InterPro" id="IPR020476">
    <property type="entry name" value="Nudix_hydrolase"/>
</dbReference>
<evidence type="ECO:0000256" key="2">
    <source>
        <dbReference type="ARBA" id="ARBA00005582"/>
    </source>
</evidence>
<gene>
    <name evidence="19" type="ORF">P0Y56_00675</name>
</gene>
<dbReference type="GO" id="GO:0006281">
    <property type="term" value="P:DNA repair"/>
    <property type="evidence" value="ECO:0007669"/>
    <property type="project" value="UniProtKB-KW"/>
</dbReference>
<keyword evidence="7 17" id="KW-0378">Hydrolase</keyword>
<dbReference type="KEGG" id="acob:P0Y56_00675"/>
<dbReference type="Gene3D" id="3.90.79.10">
    <property type="entry name" value="Nucleoside Triphosphate Pyrophosphohydrolase"/>
    <property type="match status" value="1"/>
</dbReference>
<evidence type="ECO:0000256" key="16">
    <source>
        <dbReference type="ARBA" id="ARBA00042798"/>
    </source>
</evidence>
<dbReference type="Pfam" id="PF00293">
    <property type="entry name" value="NUDIX"/>
    <property type="match status" value="1"/>
</dbReference>